<proteinExistence type="predicted"/>
<evidence type="ECO:0000313" key="2">
    <source>
        <dbReference type="Proteomes" id="UP001054945"/>
    </source>
</evidence>
<gene>
    <name evidence="1" type="primary">PO21_46</name>
    <name evidence="1" type="ORF">CEXT_610601</name>
</gene>
<dbReference type="AlphaFoldDB" id="A0AAV4S5Y2"/>
<protein>
    <submittedName>
        <fullName evidence="1">Retrovirus-related Pol polyprotein from type-1 retrotransposable element R2</fullName>
    </submittedName>
</protein>
<sequence length="203" mass="22414">MLANNEVKEAFQVKKRLFTSILARKIASEAPFNEIQLRFVPCDGNTKNNSSPAVSGSTQIDVTAIVLLDFTRTFVSVGHKHIFAALDRLGTCDANFEIYRYLYAKACTRLQIDGVFSDPIHFQRGVMQGNPASTEFKAAIDPLICNLQESGDSITIRGTPKKLGFLGFADDMIVLAESVEGMTRHLVVLDFCDSFGIINVILF</sequence>
<accession>A0AAV4S5Y2</accession>
<comment type="caution">
    <text evidence="1">The sequence shown here is derived from an EMBL/GenBank/DDBJ whole genome shotgun (WGS) entry which is preliminary data.</text>
</comment>
<keyword evidence="2" id="KW-1185">Reference proteome</keyword>
<reference evidence="1 2" key="1">
    <citation type="submission" date="2021-06" db="EMBL/GenBank/DDBJ databases">
        <title>Caerostris extrusa draft genome.</title>
        <authorList>
            <person name="Kono N."/>
            <person name="Arakawa K."/>
        </authorList>
    </citation>
    <scope>NUCLEOTIDE SEQUENCE [LARGE SCALE GENOMIC DNA]</scope>
</reference>
<evidence type="ECO:0000313" key="1">
    <source>
        <dbReference type="EMBL" id="GIY27822.1"/>
    </source>
</evidence>
<dbReference type="EMBL" id="BPLR01008860">
    <property type="protein sequence ID" value="GIY27822.1"/>
    <property type="molecule type" value="Genomic_DNA"/>
</dbReference>
<dbReference type="Proteomes" id="UP001054945">
    <property type="component" value="Unassembled WGS sequence"/>
</dbReference>
<name>A0AAV4S5Y2_CAEEX</name>
<organism evidence="1 2">
    <name type="scientific">Caerostris extrusa</name>
    <name type="common">Bark spider</name>
    <name type="synonym">Caerostris bankana</name>
    <dbReference type="NCBI Taxonomy" id="172846"/>
    <lineage>
        <taxon>Eukaryota</taxon>
        <taxon>Metazoa</taxon>
        <taxon>Ecdysozoa</taxon>
        <taxon>Arthropoda</taxon>
        <taxon>Chelicerata</taxon>
        <taxon>Arachnida</taxon>
        <taxon>Araneae</taxon>
        <taxon>Araneomorphae</taxon>
        <taxon>Entelegynae</taxon>
        <taxon>Araneoidea</taxon>
        <taxon>Araneidae</taxon>
        <taxon>Caerostris</taxon>
    </lineage>
</organism>